<accession>A0A6J7ZXE0</accession>
<feature type="compositionally biased region" description="Basic residues" evidence="1">
    <location>
        <begin position="1"/>
        <end position="18"/>
    </location>
</feature>
<name>A0A6J7ZXE0_MYTCO</name>
<keyword evidence="3" id="KW-1185">Reference proteome</keyword>
<protein>
    <submittedName>
        <fullName evidence="2">Uncharacterized protein</fullName>
    </submittedName>
</protein>
<dbReference type="OrthoDB" id="6140847at2759"/>
<reference evidence="2 3" key="1">
    <citation type="submission" date="2020-06" db="EMBL/GenBank/DDBJ databases">
        <authorList>
            <person name="Li R."/>
            <person name="Bekaert M."/>
        </authorList>
    </citation>
    <scope>NUCLEOTIDE SEQUENCE [LARGE SCALE GENOMIC DNA]</scope>
    <source>
        <strain evidence="3">wild</strain>
    </source>
</reference>
<dbReference type="Proteomes" id="UP000507470">
    <property type="component" value="Unassembled WGS sequence"/>
</dbReference>
<dbReference type="AlphaFoldDB" id="A0A6J7ZXE0"/>
<dbReference type="EMBL" id="CACVKT020000204">
    <property type="protein sequence ID" value="CAC5357544.1"/>
    <property type="molecule type" value="Genomic_DNA"/>
</dbReference>
<feature type="region of interest" description="Disordered" evidence="1">
    <location>
        <begin position="275"/>
        <end position="327"/>
    </location>
</feature>
<feature type="region of interest" description="Disordered" evidence="1">
    <location>
        <begin position="1"/>
        <end position="24"/>
    </location>
</feature>
<feature type="compositionally biased region" description="Basic residues" evidence="1">
    <location>
        <begin position="310"/>
        <end position="319"/>
    </location>
</feature>
<sequence>MASIRKLKIARQQPKKQSRSMERSLKFANFTSRRAMLEREKAMDGARNPGVSKYGTTLVDVNSKQDRELSKQLKYINSQIKRMEIEMKQKKKYFVKKCQVLNYDPIILVERPPSPEVIKKIVKLAYSDDEDDTYLDPENSPHYMKQLRSKVRTPSLLTTIDAFTVKTSNKKNVWEEATDDKEPLKFESTVRPCVRLTRREKVDLQVGWSYHKPRLTPEHTIDNINMKPNSAKSNTPVQRTNLLEFEPENEQFTIEKLGGSDDEDSFTPFITQMAKVRSLSGHKQNDSSKTPKSGDSKSVRFTRSATSSSGKRRRTKATRHTVLEITA</sequence>
<proteinExistence type="predicted"/>
<organism evidence="2 3">
    <name type="scientific">Mytilus coruscus</name>
    <name type="common">Sea mussel</name>
    <dbReference type="NCBI Taxonomy" id="42192"/>
    <lineage>
        <taxon>Eukaryota</taxon>
        <taxon>Metazoa</taxon>
        <taxon>Spiralia</taxon>
        <taxon>Lophotrochozoa</taxon>
        <taxon>Mollusca</taxon>
        <taxon>Bivalvia</taxon>
        <taxon>Autobranchia</taxon>
        <taxon>Pteriomorphia</taxon>
        <taxon>Mytilida</taxon>
        <taxon>Mytiloidea</taxon>
        <taxon>Mytilidae</taxon>
        <taxon>Mytilinae</taxon>
        <taxon>Mytilus</taxon>
    </lineage>
</organism>
<evidence type="ECO:0000256" key="1">
    <source>
        <dbReference type="SAM" id="MobiDB-lite"/>
    </source>
</evidence>
<evidence type="ECO:0000313" key="2">
    <source>
        <dbReference type="EMBL" id="CAC5357544.1"/>
    </source>
</evidence>
<feature type="compositionally biased region" description="Polar residues" evidence="1">
    <location>
        <begin position="299"/>
        <end position="309"/>
    </location>
</feature>
<evidence type="ECO:0000313" key="3">
    <source>
        <dbReference type="Proteomes" id="UP000507470"/>
    </source>
</evidence>
<gene>
    <name evidence="2" type="ORF">MCOR_1185</name>
</gene>